<proteinExistence type="predicted"/>
<dbReference type="EMBL" id="BJXA01000021">
    <property type="protein sequence ID" value="GEM39086.1"/>
    <property type="molecule type" value="Genomic_DNA"/>
</dbReference>
<comment type="caution">
    <text evidence="2">The sequence shown here is derived from an EMBL/GenBank/DDBJ whole genome shotgun (WGS) entry which is preliminary data.</text>
</comment>
<evidence type="ECO:0000256" key="1">
    <source>
        <dbReference type="SAM" id="MobiDB-lite"/>
    </source>
</evidence>
<organism evidence="2 3">
    <name type="scientific">Nocardia ninae NBRC 108245</name>
    <dbReference type="NCBI Taxonomy" id="1210091"/>
    <lineage>
        <taxon>Bacteria</taxon>
        <taxon>Bacillati</taxon>
        <taxon>Actinomycetota</taxon>
        <taxon>Actinomycetes</taxon>
        <taxon>Mycobacteriales</taxon>
        <taxon>Nocardiaceae</taxon>
        <taxon>Nocardia</taxon>
    </lineage>
</organism>
<accession>A0A511MGQ2</accession>
<dbReference type="AlphaFoldDB" id="A0A511MGQ2"/>
<name>A0A511MGQ2_9NOCA</name>
<sequence>MCRGPGVAQPGCKPMSRPSVDSATRDYRVAQPGAFGAVVTQSPRNRRSEVTGHIAIRLDRGELRAKMATQSLDGGAQGRLDLRGVDRPGIGQRTVRHVWQRK</sequence>
<keyword evidence="3" id="KW-1185">Reference proteome</keyword>
<dbReference type="Proteomes" id="UP000321424">
    <property type="component" value="Unassembled WGS sequence"/>
</dbReference>
<protein>
    <submittedName>
        <fullName evidence="2">Uncharacterized protein</fullName>
    </submittedName>
</protein>
<evidence type="ECO:0000313" key="2">
    <source>
        <dbReference type="EMBL" id="GEM39086.1"/>
    </source>
</evidence>
<reference evidence="2 3" key="1">
    <citation type="submission" date="2019-07" db="EMBL/GenBank/DDBJ databases">
        <title>Whole genome shotgun sequence of Nocardia ninae NBRC 108245.</title>
        <authorList>
            <person name="Hosoyama A."/>
            <person name="Uohara A."/>
            <person name="Ohji S."/>
            <person name="Ichikawa N."/>
        </authorList>
    </citation>
    <scope>NUCLEOTIDE SEQUENCE [LARGE SCALE GENOMIC DNA]</scope>
    <source>
        <strain evidence="2 3">NBRC 108245</strain>
    </source>
</reference>
<feature type="region of interest" description="Disordered" evidence="1">
    <location>
        <begin position="1"/>
        <end position="22"/>
    </location>
</feature>
<gene>
    <name evidence="2" type="ORF">NN4_36050</name>
</gene>
<evidence type="ECO:0000313" key="3">
    <source>
        <dbReference type="Proteomes" id="UP000321424"/>
    </source>
</evidence>